<dbReference type="GO" id="GO:0016757">
    <property type="term" value="F:glycosyltransferase activity"/>
    <property type="evidence" value="ECO:0007669"/>
    <property type="project" value="UniProtKB-KW"/>
</dbReference>
<organism evidence="2 3">
    <name type="scientific">Robinsoniella peoriensis</name>
    <dbReference type="NCBI Taxonomy" id="180332"/>
    <lineage>
        <taxon>Bacteria</taxon>
        <taxon>Bacillati</taxon>
        <taxon>Bacillota</taxon>
        <taxon>Clostridia</taxon>
        <taxon>Lachnospirales</taxon>
        <taxon>Lachnospiraceae</taxon>
        <taxon>Robinsoniella</taxon>
    </lineage>
</organism>
<dbReference type="Gene3D" id="2.60.40.1180">
    <property type="entry name" value="Golgi alpha-mannosidase II"/>
    <property type="match status" value="1"/>
</dbReference>
<accession>A0A4U8PZH8</accession>
<reference evidence="2 3" key="1">
    <citation type="journal article" date="2019" name="Anaerobe">
        <title>Detection of Robinsoniella peoriensis in multiple bone samples of a trauma patient.</title>
        <authorList>
            <person name="Schrottner P."/>
            <person name="Hartwich K."/>
            <person name="Bunk B."/>
            <person name="Schober I."/>
            <person name="Helbig S."/>
            <person name="Rudolph W.W."/>
            <person name="Gunzer F."/>
        </authorList>
    </citation>
    <scope>NUCLEOTIDE SEQUENCE [LARGE SCALE GENOMIC DNA]</scope>
    <source>
        <strain evidence="2 3">DSM 106044</strain>
    </source>
</reference>
<protein>
    <submittedName>
        <fullName evidence="2">Cycloisomaltooligosaccharide glucanotransferase</fullName>
        <ecNumber evidence="2">2.4.1.248</ecNumber>
    </submittedName>
</protein>
<proteinExistence type="predicted"/>
<dbReference type="Pfam" id="PF13199">
    <property type="entry name" value="Glyco_hydro_66"/>
    <property type="match status" value="1"/>
</dbReference>
<dbReference type="CDD" id="cd14745">
    <property type="entry name" value="GH66"/>
    <property type="match status" value="1"/>
</dbReference>
<sequence length="550" mass="63437">MMDLYPLKAQYLRNEEITLRLELQEEKFNNAVIQIYMLEKEALVKEIRTLSEVTDIRIGGFDEPFAGYGVEALLYGEHGTEILETAFDVADNPKRSLRYGFVSDFEEKDTDNGAIEQLRKYHINMVQFYDWSYRHDTLVPPHDVYQEMMGKQIDFRTVKTKIKTASGYGMKSMAYGAVYAASGDFYNSHKNWAFYNGNQEVFRFIDVFYIMNIEKGAPWRTHLIEQYRDAIVRAGFSGIHMDTYGFPKTAFSHLQERPKLVKLDQEFGGLIDETREELQKAVDEPCLVFNNVGNWPVAETAKSTVDAVYIEVWSPYDRYYHIKQLIQEAKKLSGNKKPVILAAYLAPFRTEDSFSAANAAYILTAAIVSNGGYHLLIGENNAVLTQGYYGDYSIMSDETAAVMRKYYDFMIRYLNLFYDSTLQDVSMTHIGWDNYEYQCGFENWSVNGEAGKVWITIRENERFKCLYLINLCGCSEDSWNKGKAVPFKQKNLTFTVNVDGDIQGVYCASPDRDTCKSKSLEYAYIDNEKGKFINFSVEELSVWTVLFIRL</sequence>
<keyword evidence="3" id="KW-1185">Reference proteome</keyword>
<gene>
    <name evidence="2" type="ORF">DSM106044_05387</name>
</gene>
<dbReference type="EMBL" id="QGQD01000109">
    <property type="protein sequence ID" value="TLC97801.1"/>
    <property type="molecule type" value="Genomic_DNA"/>
</dbReference>
<dbReference type="STRING" id="180332.GCA_000797495_01072"/>
<dbReference type="Gene3D" id="3.20.20.80">
    <property type="entry name" value="Glycosidases"/>
    <property type="match status" value="1"/>
</dbReference>
<name>A0A4U8PZH8_9FIRM</name>
<dbReference type="EC" id="2.4.1.248" evidence="2"/>
<dbReference type="InterPro" id="IPR013780">
    <property type="entry name" value="Glyco_hydro_b"/>
</dbReference>
<dbReference type="AlphaFoldDB" id="A0A4U8PZH8"/>
<keyword evidence="2" id="KW-0328">Glycosyltransferase</keyword>
<evidence type="ECO:0000313" key="3">
    <source>
        <dbReference type="Proteomes" id="UP000306509"/>
    </source>
</evidence>
<evidence type="ECO:0000256" key="1">
    <source>
        <dbReference type="ARBA" id="ARBA00022729"/>
    </source>
</evidence>
<dbReference type="RefSeq" id="WP_138004117.1">
    <property type="nucleotide sequence ID" value="NZ_QGQD01000109.1"/>
</dbReference>
<keyword evidence="1" id="KW-0732">Signal</keyword>
<dbReference type="InterPro" id="IPR025092">
    <property type="entry name" value="Glyco_hydro_66"/>
</dbReference>
<evidence type="ECO:0000313" key="2">
    <source>
        <dbReference type="EMBL" id="TLC97801.1"/>
    </source>
</evidence>
<comment type="caution">
    <text evidence="2">The sequence shown here is derived from an EMBL/GenBank/DDBJ whole genome shotgun (WGS) entry which is preliminary data.</text>
</comment>
<dbReference type="Proteomes" id="UP000306509">
    <property type="component" value="Unassembled WGS sequence"/>
</dbReference>
<keyword evidence="2" id="KW-0808">Transferase</keyword>